<dbReference type="Proteomes" id="UP000284842">
    <property type="component" value="Unassembled WGS sequence"/>
</dbReference>
<keyword evidence="2" id="KW-0472">Membrane</keyword>
<keyword evidence="2" id="KW-0812">Transmembrane</keyword>
<dbReference type="Pfam" id="PF00903">
    <property type="entry name" value="Glyoxalase"/>
    <property type="match status" value="2"/>
</dbReference>
<dbReference type="STRING" id="181874.A0A409YNP6"/>
<dbReference type="InParanoid" id="A0A409YNP6"/>
<feature type="transmembrane region" description="Helical" evidence="2">
    <location>
        <begin position="325"/>
        <end position="348"/>
    </location>
</feature>
<dbReference type="OrthoDB" id="10249419at2759"/>
<dbReference type="Gene3D" id="3.10.180.10">
    <property type="entry name" value="2,3-Dihydroxybiphenyl 1,2-Dioxygenase, domain 1"/>
    <property type="match status" value="2"/>
</dbReference>
<dbReference type="PANTHER" id="PTHR35006">
    <property type="entry name" value="GLYOXALASE FAMILY PROTEIN (AFU_ORTHOLOGUE AFUA_5G14830)"/>
    <property type="match status" value="1"/>
</dbReference>
<dbReference type="InterPro" id="IPR004360">
    <property type="entry name" value="Glyas_Fos-R_dOase_dom"/>
</dbReference>
<dbReference type="InterPro" id="IPR037523">
    <property type="entry name" value="VOC_core"/>
</dbReference>
<evidence type="ECO:0000313" key="5">
    <source>
        <dbReference type="Proteomes" id="UP000284842"/>
    </source>
</evidence>
<evidence type="ECO:0000259" key="3">
    <source>
        <dbReference type="PROSITE" id="PS51819"/>
    </source>
</evidence>
<feature type="region of interest" description="Disordered" evidence="1">
    <location>
        <begin position="62"/>
        <end position="81"/>
    </location>
</feature>
<proteinExistence type="predicted"/>
<name>A0A409YNP6_9AGAR</name>
<organism evidence="4 5">
    <name type="scientific">Panaeolus cyanescens</name>
    <dbReference type="NCBI Taxonomy" id="181874"/>
    <lineage>
        <taxon>Eukaryota</taxon>
        <taxon>Fungi</taxon>
        <taxon>Dikarya</taxon>
        <taxon>Basidiomycota</taxon>
        <taxon>Agaricomycotina</taxon>
        <taxon>Agaricomycetes</taxon>
        <taxon>Agaricomycetidae</taxon>
        <taxon>Agaricales</taxon>
        <taxon>Agaricineae</taxon>
        <taxon>Galeropsidaceae</taxon>
        <taxon>Panaeolus</taxon>
    </lineage>
</organism>
<evidence type="ECO:0000313" key="4">
    <source>
        <dbReference type="EMBL" id="PPR04670.1"/>
    </source>
</evidence>
<dbReference type="PROSITE" id="PS51819">
    <property type="entry name" value="VOC"/>
    <property type="match status" value="2"/>
</dbReference>
<comment type="caution">
    <text evidence="4">The sequence shown here is derived from an EMBL/GenBank/DDBJ whole genome shotgun (WGS) entry which is preliminary data.</text>
</comment>
<accession>A0A409YNP6</accession>
<dbReference type="SUPFAM" id="SSF54593">
    <property type="entry name" value="Glyoxalase/Bleomycin resistance protein/Dihydroxybiphenyl dioxygenase"/>
    <property type="match status" value="2"/>
</dbReference>
<dbReference type="CDD" id="cd07262">
    <property type="entry name" value="VOC_like"/>
    <property type="match status" value="2"/>
</dbReference>
<dbReference type="EMBL" id="NHTK01000905">
    <property type="protein sequence ID" value="PPR04670.1"/>
    <property type="molecule type" value="Genomic_DNA"/>
</dbReference>
<dbReference type="PANTHER" id="PTHR35006:SF2">
    <property type="entry name" value="GLYOXALASE FAMILY PROTEIN (AFU_ORTHOLOGUE AFUA_5G14830)"/>
    <property type="match status" value="1"/>
</dbReference>
<reference evidence="4 5" key="1">
    <citation type="journal article" date="2018" name="Evol. Lett.">
        <title>Horizontal gene cluster transfer increased hallucinogenic mushroom diversity.</title>
        <authorList>
            <person name="Reynolds H.T."/>
            <person name="Vijayakumar V."/>
            <person name="Gluck-Thaler E."/>
            <person name="Korotkin H.B."/>
            <person name="Matheny P.B."/>
            <person name="Slot J.C."/>
        </authorList>
    </citation>
    <scope>NUCLEOTIDE SEQUENCE [LARGE SCALE GENOMIC DNA]</scope>
    <source>
        <strain evidence="4 5">2629</strain>
    </source>
</reference>
<sequence>MPLDHINVNVSDLEESLKFYKAALKPLGYKVKMSFSDDQVVGFGDGWMPACDFWVVGPNAPSADGSEVRNPPPPNGPPRKLTGSMHIAFTAKNRRTVREFYKAAIAAGAKCNGPPGLRPEYFSLYYGAFVLDPDGRNIEAVCTRPGFVAEEWGAFGWIIFGALLGCNSIHLTKMSLNHISINVTNMEESLVFYKAALKPLGYKVKMSFVDGQVVGMGSGWMPGADFWLSGPGTPSADGSEVRNPPPADAPARTPTGAMHIAFTAKNRRTVREFYKAAIAAGAKCNGPPGLRPEYFCLYYGAFVLDPDGRNIEAVCMRSATLSEEWGIVGWSVFTLLVGAVSGGIAKFYGFL</sequence>
<dbReference type="AlphaFoldDB" id="A0A409YNP6"/>
<evidence type="ECO:0000256" key="1">
    <source>
        <dbReference type="SAM" id="MobiDB-lite"/>
    </source>
</evidence>
<keyword evidence="5" id="KW-1185">Reference proteome</keyword>
<feature type="domain" description="VOC" evidence="3">
    <location>
        <begin position="2"/>
        <end position="143"/>
    </location>
</feature>
<protein>
    <recommendedName>
        <fullName evidence="3">VOC domain-containing protein</fullName>
    </recommendedName>
</protein>
<feature type="domain" description="VOC" evidence="3">
    <location>
        <begin position="175"/>
        <end position="316"/>
    </location>
</feature>
<evidence type="ECO:0000256" key="2">
    <source>
        <dbReference type="SAM" id="Phobius"/>
    </source>
</evidence>
<feature type="region of interest" description="Disordered" evidence="1">
    <location>
        <begin position="234"/>
        <end position="253"/>
    </location>
</feature>
<keyword evidence="2" id="KW-1133">Transmembrane helix</keyword>
<gene>
    <name evidence="4" type="ORF">CVT24_011887</name>
</gene>
<dbReference type="InterPro" id="IPR029068">
    <property type="entry name" value="Glyas_Bleomycin-R_OHBP_Dase"/>
</dbReference>